<gene>
    <name evidence="2" type="ORF">SAMN04488128_102439</name>
</gene>
<dbReference type="AlphaFoldDB" id="A0A1T4QLD6"/>
<dbReference type="RefSeq" id="WP_078668988.1">
    <property type="nucleotide sequence ID" value="NZ_FUWZ01000002.1"/>
</dbReference>
<name>A0A1T4QLD6_9BACT</name>
<organism evidence="2 3">
    <name type="scientific">Chitinophaga eiseniae</name>
    <dbReference type="NCBI Taxonomy" id="634771"/>
    <lineage>
        <taxon>Bacteria</taxon>
        <taxon>Pseudomonadati</taxon>
        <taxon>Bacteroidota</taxon>
        <taxon>Chitinophagia</taxon>
        <taxon>Chitinophagales</taxon>
        <taxon>Chitinophagaceae</taxon>
        <taxon>Chitinophaga</taxon>
    </lineage>
</organism>
<dbReference type="Pfam" id="PF09346">
    <property type="entry name" value="SMI1_KNR4"/>
    <property type="match status" value="1"/>
</dbReference>
<dbReference type="Gene3D" id="3.40.1580.10">
    <property type="entry name" value="SMI1/KNR4-like"/>
    <property type="match status" value="1"/>
</dbReference>
<proteinExistence type="predicted"/>
<dbReference type="SUPFAM" id="SSF160631">
    <property type="entry name" value="SMI1/KNR4-like"/>
    <property type="match status" value="1"/>
</dbReference>
<dbReference type="Proteomes" id="UP000190367">
    <property type="component" value="Unassembled WGS sequence"/>
</dbReference>
<protein>
    <recommendedName>
        <fullName evidence="1">Knr4/Smi1-like domain-containing protein</fullName>
    </recommendedName>
</protein>
<evidence type="ECO:0000313" key="2">
    <source>
        <dbReference type="EMBL" id="SKA04522.1"/>
    </source>
</evidence>
<dbReference type="EMBL" id="FUWZ01000002">
    <property type="protein sequence ID" value="SKA04522.1"/>
    <property type="molecule type" value="Genomic_DNA"/>
</dbReference>
<accession>A0A1T4QLD6</accession>
<evidence type="ECO:0000313" key="3">
    <source>
        <dbReference type="Proteomes" id="UP000190367"/>
    </source>
</evidence>
<sequence length="214" mass="24400">MTTLETIEQEHQFEYPALYKQLDRDGMLSWGQLGPGWYSREFLRAKDHPPFLLFAIDFEIIDQKDISGEVAAGMLFADKSHRFVPLGYTGAGDWYAFYYNLKDGDDVPIVLVYHDSNEAVIMAKNLQDFIFARMLEAVVEQNPEYPGPISEGDQAVNAANFLRTHAPYLSPRQQEIVAGIYAKGVITEDELRDILEAEIGFDWLDSSFPYQTND</sequence>
<dbReference type="OrthoDB" id="980721at2"/>
<dbReference type="InterPro" id="IPR018958">
    <property type="entry name" value="Knr4/Smi1-like_dom"/>
</dbReference>
<reference evidence="3" key="1">
    <citation type="submission" date="2017-02" db="EMBL/GenBank/DDBJ databases">
        <authorList>
            <person name="Varghese N."/>
            <person name="Submissions S."/>
        </authorList>
    </citation>
    <scope>NUCLEOTIDE SEQUENCE [LARGE SCALE GENOMIC DNA]</scope>
    <source>
        <strain evidence="3">DSM 22224</strain>
    </source>
</reference>
<feature type="domain" description="Knr4/Smi1-like" evidence="1">
    <location>
        <begin position="4"/>
        <end position="130"/>
    </location>
</feature>
<dbReference type="InterPro" id="IPR037883">
    <property type="entry name" value="Knr4/Smi1-like_sf"/>
</dbReference>
<keyword evidence="3" id="KW-1185">Reference proteome</keyword>
<evidence type="ECO:0000259" key="1">
    <source>
        <dbReference type="Pfam" id="PF09346"/>
    </source>
</evidence>